<organism evidence="8 9">
    <name type="scientific">Carya illinoinensis</name>
    <name type="common">Pecan</name>
    <dbReference type="NCBI Taxonomy" id="32201"/>
    <lineage>
        <taxon>Eukaryota</taxon>
        <taxon>Viridiplantae</taxon>
        <taxon>Streptophyta</taxon>
        <taxon>Embryophyta</taxon>
        <taxon>Tracheophyta</taxon>
        <taxon>Spermatophyta</taxon>
        <taxon>Magnoliopsida</taxon>
        <taxon>eudicotyledons</taxon>
        <taxon>Gunneridae</taxon>
        <taxon>Pentapetalae</taxon>
        <taxon>rosids</taxon>
        <taxon>fabids</taxon>
        <taxon>Fagales</taxon>
        <taxon>Juglandaceae</taxon>
        <taxon>Carya</taxon>
    </lineage>
</organism>
<keyword evidence="5" id="KW-0812">Transmembrane</keyword>
<keyword evidence="3" id="KW-0862">Zinc</keyword>
<evidence type="ECO:0000256" key="1">
    <source>
        <dbReference type="ARBA" id="ARBA00022723"/>
    </source>
</evidence>
<dbReference type="Proteomes" id="UP000811246">
    <property type="component" value="Chromosome 3"/>
</dbReference>
<keyword evidence="5" id="KW-1133">Transmembrane helix</keyword>
<gene>
    <name evidence="8" type="ORF">I3842_03G119400</name>
    <name evidence="7" type="ORF">I3842_04G137900</name>
</gene>
<dbReference type="EMBL" id="CM031827">
    <property type="protein sequence ID" value="KAG6721595.1"/>
    <property type="molecule type" value="Genomic_DNA"/>
</dbReference>
<evidence type="ECO:0000259" key="6">
    <source>
        <dbReference type="PROSITE" id="PS51999"/>
    </source>
</evidence>
<evidence type="ECO:0000313" key="9">
    <source>
        <dbReference type="Proteomes" id="UP000811246"/>
    </source>
</evidence>
<dbReference type="EMBL" id="CM031828">
    <property type="protein sequence ID" value="KAG6718187.1"/>
    <property type="molecule type" value="Genomic_DNA"/>
</dbReference>
<comment type="caution">
    <text evidence="8">The sequence shown here is derived from an EMBL/GenBank/DDBJ whole genome shotgun (WGS) entry which is preliminary data.</text>
</comment>
<dbReference type="InterPro" id="IPR010666">
    <property type="entry name" value="Znf_GRF"/>
</dbReference>
<keyword evidence="5" id="KW-0472">Membrane</keyword>
<keyword evidence="1" id="KW-0479">Metal-binding</keyword>
<feature type="domain" description="GRF-type" evidence="6">
    <location>
        <begin position="20"/>
        <end position="63"/>
    </location>
</feature>
<dbReference type="PROSITE" id="PS51999">
    <property type="entry name" value="ZF_GRF"/>
    <property type="match status" value="1"/>
</dbReference>
<sequence length="129" mass="15558">MASSQSSCLSNDDWVESPTCWCGLKTSVKTSHTKSNPGRRFYACPKYDMGDVRCEFFVWTDIFYLLDQNIRNRENKVWKMWDDVLLRECEVRLREDKVRERERTLEKKRRKLLCLYWALTIVILFAWFG</sequence>
<dbReference type="AlphaFoldDB" id="A0A922JVB3"/>
<reference evidence="8" key="1">
    <citation type="submission" date="2021-01" db="EMBL/GenBank/DDBJ databases">
        <authorList>
            <person name="Lovell J.T."/>
            <person name="Bentley N."/>
            <person name="Bhattarai G."/>
            <person name="Jenkins J.W."/>
            <person name="Sreedasyam A."/>
            <person name="Alarcon Y."/>
            <person name="Bock C."/>
            <person name="Boston L."/>
            <person name="Carlson J."/>
            <person name="Cervantes K."/>
            <person name="Clermont K."/>
            <person name="Krom N."/>
            <person name="Kubenka K."/>
            <person name="Mamidi S."/>
            <person name="Mattison C."/>
            <person name="Monteros M."/>
            <person name="Pisani C."/>
            <person name="Plott C."/>
            <person name="Rajasekar S."/>
            <person name="Rhein H.S."/>
            <person name="Rohla C."/>
            <person name="Song M."/>
            <person name="Hilaire R.S."/>
            <person name="Shu S."/>
            <person name="Wells L."/>
            <person name="Wang X."/>
            <person name="Webber J."/>
            <person name="Heerema R.J."/>
            <person name="Klein P."/>
            <person name="Conner P."/>
            <person name="Grauke L."/>
            <person name="Grimwood J."/>
            <person name="Schmutz J."/>
            <person name="Randall J.J."/>
        </authorList>
    </citation>
    <scope>NUCLEOTIDE SEQUENCE</scope>
    <source>
        <tissue evidence="8">Leaf</tissue>
    </source>
</reference>
<proteinExistence type="predicted"/>
<evidence type="ECO:0000256" key="2">
    <source>
        <dbReference type="ARBA" id="ARBA00022771"/>
    </source>
</evidence>
<accession>A0A922JVB3</accession>
<evidence type="ECO:0000256" key="3">
    <source>
        <dbReference type="ARBA" id="ARBA00022833"/>
    </source>
</evidence>
<name>A0A922JVB3_CARIL</name>
<dbReference type="PANTHER" id="PTHR33248">
    <property type="entry name" value="ZINC ION-BINDING PROTEIN"/>
    <property type="match status" value="1"/>
</dbReference>
<evidence type="ECO:0000256" key="4">
    <source>
        <dbReference type="PROSITE-ProRule" id="PRU01343"/>
    </source>
</evidence>
<dbReference type="Pfam" id="PF06839">
    <property type="entry name" value="Zn_ribbon_GRF"/>
    <property type="match status" value="1"/>
</dbReference>
<keyword evidence="2 4" id="KW-0863">Zinc-finger</keyword>
<protein>
    <recommendedName>
        <fullName evidence="6">GRF-type domain-containing protein</fullName>
    </recommendedName>
</protein>
<feature type="transmembrane region" description="Helical" evidence="5">
    <location>
        <begin position="112"/>
        <end position="128"/>
    </location>
</feature>
<evidence type="ECO:0000313" key="7">
    <source>
        <dbReference type="EMBL" id="KAG6718187.1"/>
    </source>
</evidence>
<dbReference type="GO" id="GO:0008270">
    <property type="term" value="F:zinc ion binding"/>
    <property type="evidence" value="ECO:0007669"/>
    <property type="project" value="UniProtKB-KW"/>
</dbReference>
<evidence type="ECO:0000313" key="8">
    <source>
        <dbReference type="EMBL" id="KAG6721595.1"/>
    </source>
</evidence>
<dbReference type="Proteomes" id="UP000811246">
    <property type="component" value="Chromosome 4"/>
</dbReference>
<evidence type="ECO:0000256" key="5">
    <source>
        <dbReference type="SAM" id="Phobius"/>
    </source>
</evidence>